<organism evidence="5 7">
    <name type="scientific">Rubrobacter radiotolerans</name>
    <name type="common">Arthrobacter radiotolerans</name>
    <dbReference type="NCBI Taxonomy" id="42256"/>
    <lineage>
        <taxon>Bacteria</taxon>
        <taxon>Bacillati</taxon>
        <taxon>Actinomycetota</taxon>
        <taxon>Rubrobacteria</taxon>
        <taxon>Rubrobacterales</taxon>
        <taxon>Rubrobacteraceae</taxon>
        <taxon>Rubrobacter</taxon>
    </lineage>
</organism>
<dbReference type="Proteomes" id="UP001281130">
    <property type="component" value="Unassembled WGS sequence"/>
</dbReference>
<dbReference type="SUPFAM" id="SSF51735">
    <property type="entry name" value="NAD(P)-binding Rossmann-fold domains"/>
    <property type="match status" value="1"/>
</dbReference>
<dbReference type="OrthoDB" id="9795501at2"/>
<proteinExistence type="inferred from homology"/>
<dbReference type="EMBL" id="JAWXXX010000001">
    <property type="protein sequence ID" value="MDX5893531.1"/>
    <property type="molecule type" value="Genomic_DNA"/>
</dbReference>
<dbReference type="Proteomes" id="UP000025229">
    <property type="component" value="Chromosome"/>
</dbReference>
<evidence type="ECO:0000313" key="7">
    <source>
        <dbReference type="Proteomes" id="UP000025229"/>
    </source>
</evidence>
<dbReference type="Gene3D" id="3.40.50.720">
    <property type="entry name" value="NAD(P)-binding Rossmann-like Domain"/>
    <property type="match status" value="1"/>
</dbReference>
<feature type="domain" description="NAD-dependent epimerase/dehydratase" evidence="4">
    <location>
        <begin position="3"/>
        <end position="219"/>
    </location>
</feature>
<dbReference type="InterPro" id="IPR001509">
    <property type="entry name" value="Epimerase_deHydtase"/>
</dbReference>
<evidence type="ECO:0000313" key="5">
    <source>
        <dbReference type="EMBL" id="AHY46121.1"/>
    </source>
</evidence>
<dbReference type="eggNOG" id="COG0451">
    <property type="taxonomic scope" value="Bacteria"/>
</dbReference>
<comment type="similarity">
    <text evidence="1">Belongs to the NAD(P)-dependent epimerase/dehydratase family.</text>
</comment>
<evidence type="ECO:0000256" key="3">
    <source>
        <dbReference type="ARBA" id="ARBA00023027"/>
    </source>
</evidence>
<dbReference type="GO" id="GO:0016491">
    <property type="term" value="F:oxidoreductase activity"/>
    <property type="evidence" value="ECO:0007669"/>
    <property type="project" value="UniProtKB-KW"/>
</dbReference>
<dbReference type="AlphaFoldDB" id="A0A023X1Q9"/>
<evidence type="ECO:0000313" key="6">
    <source>
        <dbReference type="EMBL" id="MDX5893531.1"/>
    </source>
</evidence>
<dbReference type="HOGENOM" id="CLU_053163_2_0_11"/>
<dbReference type="InterPro" id="IPR036291">
    <property type="entry name" value="NAD(P)-bd_dom_sf"/>
</dbReference>
<dbReference type="EMBL" id="CP007514">
    <property type="protein sequence ID" value="AHY46121.1"/>
    <property type="molecule type" value="Genomic_DNA"/>
</dbReference>
<dbReference type="RefSeq" id="WP_038680916.1">
    <property type="nucleotide sequence ID" value="NZ_CP007514.1"/>
</dbReference>
<dbReference type="KEGG" id="rrd:RradSPS_0838"/>
<keyword evidence="7" id="KW-1185">Reference proteome</keyword>
<dbReference type="PANTHER" id="PTHR43103:SF5">
    <property type="entry name" value="4-EPIMERASE, PUTATIVE (AFU_ORTHOLOGUE AFUA_7G00360)-RELATED"/>
    <property type="match status" value="1"/>
</dbReference>
<evidence type="ECO:0000256" key="1">
    <source>
        <dbReference type="ARBA" id="ARBA00007637"/>
    </source>
</evidence>
<reference evidence="6" key="2">
    <citation type="submission" date="2023-11" db="EMBL/GenBank/DDBJ databases">
        <title>MicrobeMod: A computational toolkit for identifying prokaryotic methylation and restriction-modification with nanopore sequencing.</title>
        <authorList>
            <person name="Crits-Christoph A."/>
            <person name="Kang S.C."/>
            <person name="Lee H."/>
            <person name="Ostrov N."/>
        </authorList>
    </citation>
    <scope>NUCLEOTIDE SEQUENCE</scope>
    <source>
        <strain evidence="6">ATCC 51242</strain>
    </source>
</reference>
<dbReference type="PANTHER" id="PTHR43103">
    <property type="entry name" value="NUCLEOSIDE-DIPHOSPHATE-SUGAR EPIMERASE"/>
    <property type="match status" value="1"/>
</dbReference>
<keyword evidence="2" id="KW-0560">Oxidoreductase</keyword>
<dbReference type="STRING" id="42256.RradSPS_0838"/>
<keyword evidence="3" id="KW-0520">NAD</keyword>
<dbReference type="Pfam" id="PF01370">
    <property type="entry name" value="Epimerase"/>
    <property type="match status" value="1"/>
</dbReference>
<gene>
    <name evidence="5" type="ORF">RradSPS_0838</name>
    <name evidence="6" type="ORF">SIL72_05750</name>
</gene>
<protein>
    <submittedName>
        <fullName evidence="6">NAD(P)-dependent oxidoreductase</fullName>
    </submittedName>
    <submittedName>
        <fullName evidence="5">Nucleoside-diphosphate-sugar epimerase</fullName>
    </submittedName>
</protein>
<evidence type="ECO:0000259" key="4">
    <source>
        <dbReference type="Pfam" id="PF01370"/>
    </source>
</evidence>
<name>A0A023X1Q9_RUBRA</name>
<sequence>MKVLVTGARGKVGRATVAALLEAGHEVRASDLAPPTFERERPGDPQEYFQADMTDAGDAFAVVRGVDAVVHAAAIPEPTKNPPYVVFHNNLMGVFNALEAAVRWGVPRFVNVSSETVPGFFFPERPFLPDYLPVDEEHPIRPQDPYATAKHFGEQLMDAGVRRSDVRAISIRPCWVQHEGNYERNLGPQVRDAGVLSPNFWSYIDVYDLADALVLAVESDLPGHEVFYIASPDNVGNRPLKETVRKYYPDADIELRELEREDASGISCKKARDLLGYSPKRTWSDYLDAEGRLKPGVKGLFSGD</sequence>
<dbReference type="PATRIC" id="fig|42256.3.peg.850"/>
<accession>A0A023X1Q9</accession>
<reference evidence="5 7" key="1">
    <citation type="submission" date="2014-03" db="EMBL/GenBank/DDBJ databases">
        <title>Complete genome sequence of the Radio-Resistant Rubrobacter radiotolerans RSPS-4.</title>
        <authorList>
            <person name="Egas C.C."/>
            <person name="Barroso C.C."/>
            <person name="Froufe H.J.C."/>
            <person name="Pacheco J.J."/>
            <person name="Albuquerque L.L."/>
            <person name="da Costa M.M.S."/>
        </authorList>
    </citation>
    <scope>NUCLEOTIDE SEQUENCE [LARGE SCALE GENOMIC DNA]</scope>
    <source>
        <strain evidence="5 7">RSPS-4</strain>
    </source>
</reference>
<evidence type="ECO:0000256" key="2">
    <source>
        <dbReference type="ARBA" id="ARBA00023002"/>
    </source>
</evidence>